<feature type="compositionally biased region" description="Low complexity" evidence="1">
    <location>
        <begin position="87"/>
        <end position="98"/>
    </location>
</feature>
<evidence type="ECO:0000256" key="1">
    <source>
        <dbReference type="SAM" id="MobiDB-lite"/>
    </source>
</evidence>
<reference evidence="2" key="2">
    <citation type="submission" date="2021-09" db="EMBL/GenBank/DDBJ databases">
        <authorList>
            <person name="Jia N."/>
            <person name="Wang J."/>
            <person name="Shi W."/>
            <person name="Du L."/>
            <person name="Sun Y."/>
            <person name="Zhan W."/>
            <person name="Jiang J."/>
            <person name="Wang Q."/>
            <person name="Zhang B."/>
            <person name="Ji P."/>
            <person name="Sakyi L.B."/>
            <person name="Cui X."/>
            <person name="Yuan T."/>
            <person name="Jiang B."/>
            <person name="Yang W."/>
            <person name="Lam T.T.-Y."/>
            <person name="Chang Q."/>
            <person name="Ding S."/>
            <person name="Wang X."/>
            <person name="Zhu J."/>
            <person name="Ruan X."/>
            <person name="Zhao L."/>
            <person name="Wei J."/>
            <person name="Que T."/>
            <person name="Du C."/>
            <person name="Cheng J."/>
            <person name="Dai P."/>
            <person name="Han X."/>
            <person name="Huang E."/>
            <person name="Gao Y."/>
            <person name="Liu J."/>
            <person name="Shao H."/>
            <person name="Ye R."/>
            <person name="Li L."/>
            <person name="Wei W."/>
            <person name="Wang X."/>
            <person name="Wang C."/>
            <person name="Huo Q."/>
            <person name="Li W."/>
            <person name="Guo W."/>
            <person name="Chen H."/>
            <person name="Chen S."/>
            <person name="Zhou L."/>
            <person name="Zhou L."/>
            <person name="Ni X."/>
            <person name="Tian J."/>
            <person name="Zhou Y."/>
            <person name="Sheng Y."/>
            <person name="Liu T."/>
            <person name="Pan Y."/>
            <person name="Xia L."/>
            <person name="Li J."/>
            <person name="Zhao F."/>
            <person name="Cao W."/>
        </authorList>
    </citation>
    <scope>NUCLEOTIDE SEQUENCE</scope>
    <source>
        <strain evidence="2">Rmic-2018</strain>
        <tissue evidence="2">Larvae</tissue>
    </source>
</reference>
<dbReference type="Proteomes" id="UP000821866">
    <property type="component" value="Chromosome 1"/>
</dbReference>
<feature type="compositionally biased region" description="Polar residues" evidence="1">
    <location>
        <begin position="7"/>
        <end position="17"/>
    </location>
</feature>
<evidence type="ECO:0000313" key="2">
    <source>
        <dbReference type="EMBL" id="KAH8041343.1"/>
    </source>
</evidence>
<feature type="region of interest" description="Disordered" evidence="1">
    <location>
        <begin position="117"/>
        <end position="143"/>
    </location>
</feature>
<keyword evidence="3" id="KW-1185">Reference proteome</keyword>
<feature type="compositionally biased region" description="Basic and acidic residues" evidence="1">
    <location>
        <begin position="40"/>
        <end position="57"/>
    </location>
</feature>
<gene>
    <name evidence="2" type="ORF">HPB51_014624</name>
</gene>
<sequence>MFRLAQFAQTSGQNSNGDADRDGAYLWFHSGMPSRPKGRGAREADAAEARVRHDRAALPESTAAEASGPETGTRRAPGPPVPSLTLAGAAGEAADGDATSLKTYMEDVGRRKTQNPGFFVQEDEESPRKTQVRAPTLQKLRFP</sequence>
<accession>A0A9J6F4B5</accession>
<organism evidence="2 3">
    <name type="scientific">Rhipicephalus microplus</name>
    <name type="common">Cattle tick</name>
    <name type="synonym">Boophilus microplus</name>
    <dbReference type="NCBI Taxonomy" id="6941"/>
    <lineage>
        <taxon>Eukaryota</taxon>
        <taxon>Metazoa</taxon>
        <taxon>Ecdysozoa</taxon>
        <taxon>Arthropoda</taxon>
        <taxon>Chelicerata</taxon>
        <taxon>Arachnida</taxon>
        <taxon>Acari</taxon>
        <taxon>Parasitiformes</taxon>
        <taxon>Ixodida</taxon>
        <taxon>Ixodoidea</taxon>
        <taxon>Ixodidae</taxon>
        <taxon>Rhipicephalinae</taxon>
        <taxon>Rhipicephalus</taxon>
        <taxon>Boophilus</taxon>
    </lineage>
</organism>
<dbReference type="EMBL" id="JABSTU010000001">
    <property type="protein sequence ID" value="KAH8041343.1"/>
    <property type="molecule type" value="Genomic_DNA"/>
</dbReference>
<name>A0A9J6F4B5_RHIMP</name>
<dbReference type="AlphaFoldDB" id="A0A9J6F4B5"/>
<evidence type="ECO:0000313" key="3">
    <source>
        <dbReference type="Proteomes" id="UP000821866"/>
    </source>
</evidence>
<feature type="region of interest" description="Disordered" evidence="1">
    <location>
        <begin position="1"/>
        <end position="98"/>
    </location>
</feature>
<proteinExistence type="predicted"/>
<protein>
    <submittedName>
        <fullName evidence="2">Uncharacterized protein</fullName>
    </submittedName>
</protein>
<comment type="caution">
    <text evidence="2">The sequence shown here is derived from an EMBL/GenBank/DDBJ whole genome shotgun (WGS) entry which is preliminary data.</text>
</comment>
<reference evidence="2" key="1">
    <citation type="journal article" date="2020" name="Cell">
        <title>Large-Scale Comparative Analyses of Tick Genomes Elucidate Their Genetic Diversity and Vector Capacities.</title>
        <authorList>
            <consortium name="Tick Genome and Microbiome Consortium (TIGMIC)"/>
            <person name="Jia N."/>
            <person name="Wang J."/>
            <person name="Shi W."/>
            <person name="Du L."/>
            <person name="Sun Y."/>
            <person name="Zhan W."/>
            <person name="Jiang J.F."/>
            <person name="Wang Q."/>
            <person name="Zhang B."/>
            <person name="Ji P."/>
            <person name="Bell-Sakyi L."/>
            <person name="Cui X.M."/>
            <person name="Yuan T.T."/>
            <person name="Jiang B.G."/>
            <person name="Yang W.F."/>
            <person name="Lam T.T."/>
            <person name="Chang Q.C."/>
            <person name="Ding S.J."/>
            <person name="Wang X.J."/>
            <person name="Zhu J.G."/>
            <person name="Ruan X.D."/>
            <person name="Zhao L."/>
            <person name="Wei J.T."/>
            <person name="Ye R.Z."/>
            <person name="Que T.C."/>
            <person name="Du C.H."/>
            <person name="Zhou Y.H."/>
            <person name="Cheng J.X."/>
            <person name="Dai P.F."/>
            <person name="Guo W.B."/>
            <person name="Han X.H."/>
            <person name="Huang E.J."/>
            <person name="Li L.F."/>
            <person name="Wei W."/>
            <person name="Gao Y.C."/>
            <person name="Liu J.Z."/>
            <person name="Shao H.Z."/>
            <person name="Wang X."/>
            <person name="Wang C.C."/>
            <person name="Yang T.C."/>
            <person name="Huo Q.B."/>
            <person name="Li W."/>
            <person name="Chen H.Y."/>
            <person name="Chen S.E."/>
            <person name="Zhou L.G."/>
            <person name="Ni X.B."/>
            <person name="Tian J.H."/>
            <person name="Sheng Y."/>
            <person name="Liu T."/>
            <person name="Pan Y.S."/>
            <person name="Xia L.Y."/>
            <person name="Li J."/>
            <person name="Zhao F."/>
            <person name="Cao W.C."/>
        </authorList>
    </citation>
    <scope>NUCLEOTIDE SEQUENCE</scope>
    <source>
        <strain evidence="2">Rmic-2018</strain>
    </source>
</reference>